<dbReference type="GeneID" id="114251662"/>
<evidence type="ECO:0000256" key="1">
    <source>
        <dbReference type="ARBA" id="ARBA00010601"/>
    </source>
</evidence>
<comment type="similarity">
    <text evidence="1">Belongs to the GBP/PSP1/paralytic peptide family.</text>
</comment>
<sequence>MNCYVFIVCCVVLLLNSAGASEFKSKSAQATGQDVSDRLIFRDDDNEQNNYNVSSDSVQRGGVELATQITPASAGKTTTEKEGRDNFKGGCATGFKRTADGRCRPIFQNQN</sequence>
<protein>
    <submittedName>
        <fullName evidence="4">Growth-blocking peptide, long form-like</fullName>
    </submittedName>
</protein>
<organism evidence="3 4">
    <name type="scientific">Bombyx mandarina</name>
    <name type="common">Wild silk moth</name>
    <name type="synonym">Wild silkworm</name>
    <dbReference type="NCBI Taxonomy" id="7092"/>
    <lineage>
        <taxon>Eukaryota</taxon>
        <taxon>Metazoa</taxon>
        <taxon>Ecdysozoa</taxon>
        <taxon>Arthropoda</taxon>
        <taxon>Hexapoda</taxon>
        <taxon>Insecta</taxon>
        <taxon>Pterygota</taxon>
        <taxon>Neoptera</taxon>
        <taxon>Endopterygota</taxon>
        <taxon>Lepidoptera</taxon>
        <taxon>Glossata</taxon>
        <taxon>Ditrysia</taxon>
        <taxon>Bombycoidea</taxon>
        <taxon>Bombycidae</taxon>
        <taxon>Bombycinae</taxon>
        <taxon>Bombyx</taxon>
    </lineage>
</organism>
<evidence type="ECO:0000313" key="3">
    <source>
        <dbReference type="Proteomes" id="UP000504629"/>
    </source>
</evidence>
<keyword evidence="3" id="KW-1185">Reference proteome</keyword>
<feature type="signal peptide" evidence="2">
    <location>
        <begin position="1"/>
        <end position="20"/>
    </location>
</feature>
<name>A0A6J2KJS5_BOMMA</name>
<evidence type="ECO:0000256" key="2">
    <source>
        <dbReference type="SAM" id="SignalP"/>
    </source>
</evidence>
<accession>A0A6J2KJS5</accession>
<dbReference type="OrthoDB" id="7439590at2759"/>
<keyword evidence="2" id="KW-0732">Signal</keyword>
<feature type="chain" id="PRO_5027065625" evidence="2">
    <location>
        <begin position="21"/>
        <end position="111"/>
    </location>
</feature>
<proteinExistence type="inferred from homology"/>
<dbReference type="KEGG" id="bman:114251662"/>
<dbReference type="Proteomes" id="UP000504629">
    <property type="component" value="Unplaced"/>
</dbReference>
<dbReference type="AlphaFoldDB" id="A0A6J2KJS5"/>
<dbReference type="Pfam" id="PF02425">
    <property type="entry name" value="GBP_PSP"/>
    <property type="match status" value="1"/>
</dbReference>
<gene>
    <name evidence="4" type="primary">LOC114251662</name>
</gene>
<reference evidence="4" key="1">
    <citation type="submission" date="2025-08" db="UniProtKB">
        <authorList>
            <consortium name="RefSeq"/>
        </authorList>
    </citation>
    <scope>IDENTIFICATION</scope>
    <source>
        <tissue evidence="4">Silk gland</tissue>
    </source>
</reference>
<dbReference type="InterPro" id="IPR003463">
    <property type="entry name" value="GBP_PSP"/>
</dbReference>
<dbReference type="RefSeq" id="XP_028041803.1">
    <property type="nucleotide sequence ID" value="XM_028186002.1"/>
</dbReference>
<evidence type="ECO:0000313" key="4">
    <source>
        <dbReference type="RefSeq" id="XP_028041803.1"/>
    </source>
</evidence>